<dbReference type="InterPro" id="IPR004033">
    <property type="entry name" value="UbiE/COQ5_MeTrFase"/>
</dbReference>
<comment type="function">
    <text evidence="6">Methyltransferase required for the conversion of demethylmenaquinol (DMKH2) to menaquinol (MKH2) and the conversion of 2-polyprenyl-6-methoxy-1,4-benzoquinol (DDMQH2) to 2-polyprenyl-3-methyl-6-methoxy-1,4-benzoquinol (DMQH2).</text>
</comment>
<comment type="pathway">
    <text evidence="6">Quinol/quinone metabolism; menaquinone biosynthesis; menaquinol from 1,4-dihydroxy-2-naphthoate: step 2/2.</text>
</comment>
<dbReference type="RefSeq" id="WP_085784918.1">
    <property type="nucleotide sequence ID" value="NZ_CP008743.1"/>
</dbReference>
<dbReference type="CDD" id="cd02440">
    <property type="entry name" value="AdoMet_MTases"/>
    <property type="match status" value="1"/>
</dbReference>
<dbReference type="KEGG" id="naf:GQ61_08750"/>
<sequence>MVKNLQKSFGYRTVAEGEKTFLVKSVFEEVARRYDLMNDLMSFGVHRLWKHELIKMIRPRENMHLLDLAGGTGDIACRFLKTTQEFKGCSATVVDINHAMILQGESRAIDQGIINGLTWIVADGATLPFKDQSFDTCTISFGLRNFTYIEESLKEILRILKPGGFFFCLEFSKVSSKIFDKLYRFYSFEVIPRIGEMVANNKSAYQYLVESIDRFYTQDELKSLMTTTGYQNVAYQNLSGGVAAIHSGQKLT</sequence>
<dbReference type="GO" id="GO:0032259">
    <property type="term" value="P:methylation"/>
    <property type="evidence" value="ECO:0007669"/>
    <property type="project" value="UniProtKB-KW"/>
</dbReference>
<dbReference type="EMBL" id="CP008743">
    <property type="protein sequence ID" value="ARN85360.1"/>
    <property type="molecule type" value="Genomic_DNA"/>
</dbReference>
<evidence type="ECO:0000313" key="7">
    <source>
        <dbReference type="EMBL" id="ARN85360.1"/>
    </source>
</evidence>
<feature type="binding site" evidence="6">
    <location>
        <position position="140"/>
    </location>
    <ligand>
        <name>S-adenosyl-L-methionine</name>
        <dbReference type="ChEBI" id="CHEBI:59789"/>
    </ligand>
</feature>
<dbReference type="GO" id="GO:0043770">
    <property type="term" value="F:demethylmenaquinone methyltransferase activity"/>
    <property type="evidence" value="ECO:0007669"/>
    <property type="project" value="UniProtKB-UniRule"/>
</dbReference>
<dbReference type="UniPathway" id="UPA00232"/>
<dbReference type="GO" id="GO:0008425">
    <property type="term" value="F:2-methoxy-6-polyprenyl-1,4-benzoquinol methyltransferase activity"/>
    <property type="evidence" value="ECO:0007669"/>
    <property type="project" value="UniProtKB-UniRule"/>
</dbReference>
<comment type="catalytic activity">
    <reaction evidence="6">
        <text>a 2-methoxy-6-(all-trans-polyprenyl)benzene-1,4-diol + S-adenosyl-L-methionine = a 5-methoxy-2-methyl-3-(all-trans-polyprenyl)benzene-1,4-diol + S-adenosyl-L-homocysteine + H(+)</text>
        <dbReference type="Rhea" id="RHEA:28286"/>
        <dbReference type="Rhea" id="RHEA-COMP:10858"/>
        <dbReference type="Rhea" id="RHEA-COMP:10859"/>
        <dbReference type="ChEBI" id="CHEBI:15378"/>
        <dbReference type="ChEBI" id="CHEBI:57856"/>
        <dbReference type="ChEBI" id="CHEBI:59789"/>
        <dbReference type="ChEBI" id="CHEBI:84166"/>
        <dbReference type="ChEBI" id="CHEBI:84167"/>
        <dbReference type="EC" id="2.1.1.201"/>
    </reaction>
</comment>
<evidence type="ECO:0000256" key="3">
    <source>
        <dbReference type="ARBA" id="ARBA00022679"/>
    </source>
</evidence>
<dbReference type="PANTHER" id="PTHR43591:SF24">
    <property type="entry name" value="2-METHOXY-6-POLYPRENYL-1,4-BENZOQUINOL METHYLASE, MITOCHONDRIAL"/>
    <property type="match status" value="1"/>
</dbReference>
<dbReference type="HAMAP" id="MF_01813">
    <property type="entry name" value="MenG_UbiE_methyltr"/>
    <property type="match status" value="1"/>
</dbReference>
<gene>
    <name evidence="6" type="primary">ubiE</name>
    <name evidence="7" type="ORF">GQ61_08750</name>
</gene>
<keyword evidence="2 6" id="KW-0489">Methyltransferase</keyword>
<evidence type="ECO:0000256" key="2">
    <source>
        <dbReference type="ARBA" id="ARBA00022603"/>
    </source>
</evidence>
<dbReference type="EC" id="2.1.1.201" evidence="6"/>
<dbReference type="UniPathway" id="UPA00079">
    <property type="reaction ID" value="UER00169"/>
</dbReference>
<dbReference type="InterPro" id="IPR029063">
    <property type="entry name" value="SAM-dependent_MTases_sf"/>
</dbReference>
<dbReference type="Gene3D" id="3.40.50.150">
    <property type="entry name" value="Vaccinia Virus protein VP39"/>
    <property type="match status" value="1"/>
</dbReference>
<keyword evidence="4 6" id="KW-0831">Ubiquinone biosynthesis</keyword>
<evidence type="ECO:0000256" key="4">
    <source>
        <dbReference type="ARBA" id="ARBA00022688"/>
    </source>
</evidence>
<protein>
    <recommendedName>
        <fullName evidence="6">Ubiquinone/menaquinone biosynthesis C-methyltransferase UbiE</fullName>
        <ecNumber evidence="6">2.1.1.163</ecNumber>
        <ecNumber evidence="6">2.1.1.201</ecNumber>
    </recommendedName>
    <alternativeName>
        <fullName evidence="6">2-methoxy-6-polyprenyl-1,4-benzoquinol methylase</fullName>
    </alternativeName>
    <alternativeName>
        <fullName evidence="6">Demethylmenaquinone methyltransferase</fullName>
    </alternativeName>
</protein>
<dbReference type="AlphaFoldDB" id="A0A1W6N644"/>
<name>A0A1W6N644_9PROT</name>
<evidence type="ECO:0000256" key="6">
    <source>
        <dbReference type="HAMAP-Rule" id="MF_01813"/>
    </source>
</evidence>
<comment type="pathway">
    <text evidence="6">Cofactor biosynthesis; ubiquinone biosynthesis.</text>
</comment>
<feature type="binding site" evidence="6">
    <location>
        <position position="72"/>
    </location>
    <ligand>
        <name>S-adenosyl-L-methionine</name>
        <dbReference type="ChEBI" id="CHEBI:59789"/>
    </ligand>
</feature>
<dbReference type="Proteomes" id="UP000237351">
    <property type="component" value="Chromosome"/>
</dbReference>
<dbReference type="Pfam" id="PF01209">
    <property type="entry name" value="Ubie_methyltran"/>
    <property type="match status" value="1"/>
</dbReference>
<accession>A0A1W6N644</accession>
<proteinExistence type="inferred from homology"/>
<dbReference type="STRING" id="1414854.GQ61_08750"/>
<dbReference type="PROSITE" id="PS01183">
    <property type="entry name" value="UBIE_1"/>
    <property type="match status" value="1"/>
</dbReference>
<dbReference type="PROSITE" id="PS51608">
    <property type="entry name" value="SAM_MT_UBIE"/>
    <property type="match status" value="1"/>
</dbReference>
<evidence type="ECO:0000256" key="5">
    <source>
        <dbReference type="ARBA" id="ARBA00022691"/>
    </source>
</evidence>
<dbReference type="PANTHER" id="PTHR43591">
    <property type="entry name" value="METHYLTRANSFERASE"/>
    <property type="match status" value="1"/>
</dbReference>
<dbReference type="EC" id="2.1.1.163" evidence="6"/>
<evidence type="ECO:0000313" key="8">
    <source>
        <dbReference type="Proteomes" id="UP000237351"/>
    </source>
</evidence>
<comment type="similarity">
    <text evidence="6">Belongs to the class I-like SAM-binding methyltransferase superfamily. MenG/UbiE family.</text>
</comment>
<keyword evidence="5 6" id="KW-0949">S-adenosyl-L-methionine</keyword>
<evidence type="ECO:0000256" key="1">
    <source>
        <dbReference type="ARBA" id="ARBA00022428"/>
    </source>
</evidence>
<feature type="binding site" evidence="6">
    <location>
        <position position="95"/>
    </location>
    <ligand>
        <name>S-adenosyl-L-methionine</name>
        <dbReference type="ChEBI" id="CHEBI:59789"/>
    </ligand>
</feature>
<dbReference type="NCBIfam" id="TIGR01934">
    <property type="entry name" value="MenG_MenH_UbiE"/>
    <property type="match status" value="1"/>
</dbReference>
<dbReference type="GO" id="GO:0009234">
    <property type="term" value="P:menaquinone biosynthetic process"/>
    <property type="evidence" value="ECO:0007669"/>
    <property type="project" value="UniProtKB-UniRule"/>
</dbReference>
<keyword evidence="8" id="KW-1185">Reference proteome</keyword>
<organism evidence="7 8">
    <name type="scientific">Candidatus Nucleicultrix amoebiphila FS5</name>
    <dbReference type="NCBI Taxonomy" id="1414854"/>
    <lineage>
        <taxon>Bacteria</taxon>
        <taxon>Pseudomonadati</taxon>
        <taxon>Pseudomonadota</taxon>
        <taxon>Alphaproteobacteria</taxon>
        <taxon>Holosporales</taxon>
        <taxon>Candidatus Nucleicultricaceae</taxon>
        <taxon>Candidatus Nucleicultrix</taxon>
    </lineage>
</organism>
<dbReference type="OrthoDB" id="9808140at2"/>
<dbReference type="NCBIfam" id="NF001244">
    <property type="entry name" value="PRK00216.1-5"/>
    <property type="match status" value="1"/>
</dbReference>
<dbReference type="GO" id="GO:0009060">
    <property type="term" value="P:aerobic respiration"/>
    <property type="evidence" value="ECO:0007669"/>
    <property type="project" value="UniProtKB-UniRule"/>
</dbReference>
<reference evidence="7 8" key="1">
    <citation type="submission" date="2014-06" db="EMBL/GenBank/DDBJ databases">
        <title>The genome of the endonuclear symbiont Nucleicultrix amoebiphila.</title>
        <authorList>
            <person name="Schulz F."/>
            <person name="Horn M."/>
        </authorList>
    </citation>
    <scope>NUCLEOTIDE SEQUENCE [LARGE SCALE GENOMIC DNA]</scope>
    <source>
        <strain evidence="7 8">FS5</strain>
    </source>
</reference>
<dbReference type="InterPro" id="IPR023576">
    <property type="entry name" value="UbiE/COQ5_MeTrFase_CS"/>
</dbReference>
<feature type="binding site" evidence="6">
    <location>
        <begin position="123"/>
        <end position="124"/>
    </location>
    <ligand>
        <name>S-adenosyl-L-methionine</name>
        <dbReference type="ChEBI" id="CHEBI:59789"/>
    </ligand>
</feature>
<keyword evidence="3 6" id="KW-0808">Transferase</keyword>
<comment type="catalytic activity">
    <reaction evidence="6">
        <text>a 2-demethylmenaquinol + S-adenosyl-L-methionine = a menaquinol + S-adenosyl-L-homocysteine + H(+)</text>
        <dbReference type="Rhea" id="RHEA:42640"/>
        <dbReference type="Rhea" id="RHEA-COMP:9539"/>
        <dbReference type="Rhea" id="RHEA-COMP:9563"/>
        <dbReference type="ChEBI" id="CHEBI:15378"/>
        <dbReference type="ChEBI" id="CHEBI:18151"/>
        <dbReference type="ChEBI" id="CHEBI:55437"/>
        <dbReference type="ChEBI" id="CHEBI:57856"/>
        <dbReference type="ChEBI" id="CHEBI:59789"/>
        <dbReference type="EC" id="2.1.1.163"/>
    </reaction>
</comment>
<keyword evidence="1 6" id="KW-0474">Menaquinone biosynthesis</keyword>
<dbReference type="SUPFAM" id="SSF53335">
    <property type="entry name" value="S-adenosyl-L-methionine-dependent methyltransferases"/>
    <property type="match status" value="1"/>
</dbReference>